<gene>
    <name evidence="2" type="ORF">HBR001_LOCUS8662</name>
</gene>
<feature type="region of interest" description="Disordered" evidence="1">
    <location>
        <begin position="18"/>
        <end position="70"/>
    </location>
</feature>
<protein>
    <submittedName>
        <fullName evidence="2">Uncharacterized protein</fullName>
    </submittedName>
</protein>
<keyword evidence="3" id="KW-1185">Reference proteome</keyword>
<comment type="caution">
    <text evidence="2">The sequence shown here is derived from an EMBL/GenBank/DDBJ whole genome shotgun (WGS) entry which is preliminary data.</text>
</comment>
<evidence type="ECO:0000313" key="3">
    <source>
        <dbReference type="Proteomes" id="UP001162031"/>
    </source>
</evidence>
<feature type="compositionally biased region" description="Basic and acidic residues" evidence="1">
    <location>
        <begin position="18"/>
        <end position="27"/>
    </location>
</feature>
<accession>A0AAV0V000</accession>
<organism evidence="2 3">
    <name type="scientific">Hyaloperonospora brassicae</name>
    <name type="common">Brassica downy mildew</name>
    <name type="synonym">Peronospora brassicae</name>
    <dbReference type="NCBI Taxonomy" id="162125"/>
    <lineage>
        <taxon>Eukaryota</taxon>
        <taxon>Sar</taxon>
        <taxon>Stramenopiles</taxon>
        <taxon>Oomycota</taxon>
        <taxon>Peronosporomycetes</taxon>
        <taxon>Peronosporales</taxon>
        <taxon>Peronosporaceae</taxon>
        <taxon>Hyaloperonospora</taxon>
    </lineage>
</organism>
<feature type="compositionally biased region" description="Basic residues" evidence="1">
    <location>
        <begin position="57"/>
        <end position="70"/>
    </location>
</feature>
<dbReference type="PANTHER" id="PTHR37067:SF3">
    <property type="entry name" value="PX DOMAIN-CONTAINING PROTEIN"/>
    <property type="match status" value="1"/>
</dbReference>
<sequence length="376" mass="42294">MADTSASSDQLLFHAAALEKFEDHEHQQQQQQQIVGARRKRHEGDGGDEEDEDKEAQKRRTTAAKQSRRHNWQPKYEVEFGLLAIERDAVSGDVLLAMCGFCKVFGREGKYEQLVQQDQETGNDAKKRRRRSLTTTKFFRAFRVDNIRSHLQGAHPRRWAEYEMLPKQDAVRARYLQLQGELQTYDHLPIVDDVELGGPELNAECEMTYDQAQVLAQASAISEAQHAAAQAAVQVVAVPTSTGLGGGGHSTTHMTASMTYNGKSENVSGASSSTASASSSVRSTFDYEKHLTEQITLDRERLEFEKARFKKEVELRERELALREKHMEQKSALQEKLCKANRESAQLENAKFHRLAELLRDAIMGAQSSSETASIV</sequence>
<dbReference type="EMBL" id="CANTFL010001452">
    <property type="protein sequence ID" value="CAI5741808.1"/>
    <property type="molecule type" value="Genomic_DNA"/>
</dbReference>
<dbReference type="AlphaFoldDB" id="A0AAV0V000"/>
<evidence type="ECO:0000256" key="1">
    <source>
        <dbReference type="SAM" id="MobiDB-lite"/>
    </source>
</evidence>
<evidence type="ECO:0000313" key="2">
    <source>
        <dbReference type="EMBL" id="CAI5741808.1"/>
    </source>
</evidence>
<reference evidence="2" key="1">
    <citation type="submission" date="2022-12" db="EMBL/GenBank/DDBJ databases">
        <authorList>
            <person name="Webb A."/>
        </authorList>
    </citation>
    <scope>NUCLEOTIDE SEQUENCE</scope>
    <source>
        <strain evidence="2">Hp1</strain>
    </source>
</reference>
<name>A0AAV0V000_HYABA</name>
<dbReference type="Proteomes" id="UP001162031">
    <property type="component" value="Unassembled WGS sequence"/>
</dbReference>
<proteinExistence type="predicted"/>
<dbReference type="PANTHER" id="PTHR37067">
    <property type="entry name" value="PX DOMAIN-CONTAINING PROTEIN"/>
    <property type="match status" value="1"/>
</dbReference>